<dbReference type="EMBL" id="JAANYN010000002">
    <property type="protein sequence ID" value="NHE56740.1"/>
    <property type="molecule type" value="Genomic_DNA"/>
</dbReference>
<dbReference type="Gene3D" id="3.40.630.40">
    <property type="entry name" value="Zn-dependent exopeptidases"/>
    <property type="match status" value="1"/>
</dbReference>
<dbReference type="PANTHER" id="PTHR30404:SF0">
    <property type="entry name" value="N-ACETYLMURAMOYL-L-ALANINE AMIDASE AMIC"/>
    <property type="match status" value="1"/>
</dbReference>
<dbReference type="RefSeq" id="WP_166145062.1">
    <property type="nucleotide sequence ID" value="NZ_JAANYN010000002.1"/>
</dbReference>
<reference evidence="6 7" key="1">
    <citation type="submission" date="2020-03" db="EMBL/GenBank/DDBJ databases">
        <title>Cyclobacterium plantarum sp. nov., a marine bacterium isolated from a coastal-marine wetland.</title>
        <authorList>
            <person name="Sanchez-Porro C."/>
            <person name="Ventosa A."/>
            <person name="Amoozegar M."/>
        </authorList>
    </citation>
    <scope>NUCLEOTIDE SEQUENCE [LARGE SCALE GENOMIC DNA]</scope>
    <source>
        <strain evidence="6 7">GBPx2</strain>
    </source>
</reference>
<evidence type="ECO:0000313" key="7">
    <source>
        <dbReference type="Proteomes" id="UP000649799"/>
    </source>
</evidence>
<dbReference type="SUPFAM" id="SSF53187">
    <property type="entry name" value="Zn-dependent exopeptidases"/>
    <property type="match status" value="1"/>
</dbReference>
<name>A0ABX0H5M7_9BACT</name>
<feature type="chain" id="PRO_5046875446" description="N-acetylmuramoyl-L-alanine amidase" evidence="4">
    <location>
        <begin position="26"/>
        <end position="335"/>
    </location>
</feature>
<comment type="catalytic activity">
    <reaction evidence="1">
        <text>Hydrolyzes the link between N-acetylmuramoyl residues and L-amino acid residues in certain cell-wall glycopeptides.</text>
        <dbReference type="EC" id="3.5.1.28"/>
    </reaction>
</comment>
<organism evidence="6 7">
    <name type="scientific">Cyclobacterium plantarum</name>
    <dbReference type="NCBI Taxonomy" id="2716263"/>
    <lineage>
        <taxon>Bacteria</taxon>
        <taxon>Pseudomonadati</taxon>
        <taxon>Bacteroidota</taxon>
        <taxon>Cytophagia</taxon>
        <taxon>Cytophagales</taxon>
        <taxon>Cyclobacteriaceae</taxon>
        <taxon>Cyclobacterium</taxon>
    </lineage>
</organism>
<sequence length="335" mass="37110">MCKYLNPALLFTILAGCLLTLGSFSDNNISSPSDQLKGKTILLDPGHGGTAATDSYRVGPSGEREEWVNLRVALLLGEMLEKAGANVIFSRMDDSFVSLDDRSKLALDNKADLFVSIHHNATADSTVNFPIIYFHGSAVENRASVVLGQKVADQLRKNLFDGQGPFSLVSDYTIFSTSGASVLRGTYGIPGIIAEASFFTHPGEENRLKSTIYNEMEARAYFEGIIDFFSSSVPEIQEKKSPLEISPFEVFQEAERMRPEALQWKANYEAGKALMESGEKSQLDSAYQLLTLSVRSFPDSYVAKHCHVLRADILARQGKKAQARMERKRIRAFYP</sequence>
<dbReference type="Pfam" id="PF01520">
    <property type="entry name" value="Amidase_3"/>
    <property type="match status" value="1"/>
</dbReference>
<proteinExistence type="predicted"/>
<dbReference type="SMART" id="SM00646">
    <property type="entry name" value="Ami_3"/>
    <property type="match status" value="1"/>
</dbReference>
<dbReference type="EC" id="3.5.1.28" evidence="2"/>
<keyword evidence="4" id="KW-0732">Signal</keyword>
<feature type="domain" description="MurNAc-LAA" evidence="5">
    <location>
        <begin position="103"/>
        <end position="226"/>
    </location>
</feature>
<dbReference type="CDD" id="cd02696">
    <property type="entry name" value="MurNAc-LAA"/>
    <property type="match status" value="1"/>
</dbReference>
<evidence type="ECO:0000256" key="4">
    <source>
        <dbReference type="SAM" id="SignalP"/>
    </source>
</evidence>
<keyword evidence="3" id="KW-0378">Hydrolase</keyword>
<dbReference type="Proteomes" id="UP000649799">
    <property type="component" value="Unassembled WGS sequence"/>
</dbReference>
<feature type="signal peptide" evidence="4">
    <location>
        <begin position="1"/>
        <end position="25"/>
    </location>
</feature>
<protein>
    <recommendedName>
        <fullName evidence="2">N-acetylmuramoyl-L-alanine amidase</fullName>
        <ecNumber evidence="2">3.5.1.28</ecNumber>
    </recommendedName>
</protein>
<dbReference type="InterPro" id="IPR002508">
    <property type="entry name" value="MurNAc-LAA_cat"/>
</dbReference>
<keyword evidence="7" id="KW-1185">Reference proteome</keyword>
<comment type="caution">
    <text evidence="6">The sequence shown here is derived from an EMBL/GenBank/DDBJ whole genome shotgun (WGS) entry which is preliminary data.</text>
</comment>
<gene>
    <name evidence="6" type="ORF">G9Q97_07930</name>
</gene>
<dbReference type="InterPro" id="IPR050695">
    <property type="entry name" value="N-acetylmuramoyl_amidase_3"/>
</dbReference>
<dbReference type="PROSITE" id="PS51257">
    <property type="entry name" value="PROKAR_LIPOPROTEIN"/>
    <property type="match status" value="1"/>
</dbReference>
<evidence type="ECO:0000256" key="2">
    <source>
        <dbReference type="ARBA" id="ARBA00011901"/>
    </source>
</evidence>
<evidence type="ECO:0000259" key="5">
    <source>
        <dbReference type="SMART" id="SM00646"/>
    </source>
</evidence>
<evidence type="ECO:0000256" key="3">
    <source>
        <dbReference type="ARBA" id="ARBA00022801"/>
    </source>
</evidence>
<evidence type="ECO:0000313" key="6">
    <source>
        <dbReference type="EMBL" id="NHE56740.1"/>
    </source>
</evidence>
<dbReference type="PANTHER" id="PTHR30404">
    <property type="entry name" value="N-ACETYLMURAMOYL-L-ALANINE AMIDASE"/>
    <property type="match status" value="1"/>
</dbReference>
<evidence type="ECO:0000256" key="1">
    <source>
        <dbReference type="ARBA" id="ARBA00001561"/>
    </source>
</evidence>
<accession>A0ABX0H5M7</accession>